<reference evidence="2" key="1">
    <citation type="submission" date="2022-01" db="EMBL/GenBank/DDBJ databases">
        <authorList>
            <person name="Braso-Vives M."/>
        </authorList>
    </citation>
    <scope>NUCLEOTIDE SEQUENCE</scope>
</reference>
<name>A0A8K0EW22_BRALA</name>
<evidence type="ECO:0000256" key="1">
    <source>
        <dbReference type="SAM" id="MobiDB-lite"/>
    </source>
</evidence>
<protein>
    <submittedName>
        <fullName evidence="2">Hypp3901 protein</fullName>
    </submittedName>
</protein>
<sequence>MPKACTNVPYGVLRCDGLFPGYARVVGSRQSRKTMASHPEPRSPQPGFPPVLLQVDLIQPLHQNSAQLFWATGEHNTRSSAIADFTPLIQPLHQNSAQLFWATGTTQHKVIRDGRLHPLTHPLYQHSAQLFWATGTTQHKVIRDGRLHPLTHPLYQHSAQLFWATGTTQHKVIRDGRLHPLIQPLHQNSAQLFWATGEHNTRSSETADFTPLSSHSTSTLLSSSGLQGNNTRSSEMADFTVLPTHLTSTHQRWQTSPPYPATPPELCSALLGYRDNTTQHKVVNDGRLHPLSSHSTRTLLSSSGLQGNTTQGRQR</sequence>
<feature type="region of interest" description="Disordered" evidence="1">
    <location>
        <begin position="286"/>
        <end position="315"/>
    </location>
</feature>
<dbReference type="Proteomes" id="UP000838412">
    <property type="component" value="Chromosome 6"/>
</dbReference>
<keyword evidence="3" id="KW-1185">Reference proteome</keyword>
<accession>A0A8K0EW22</accession>
<evidence type="ECO:0000313" key="3">
    <source>
        <dbReference type="Proteomes" id="UP000838412"/>
    </source>
</evidence>
<gene>
    <name evidence="2" type="primary">Hypp3901</name>
    <name evidence="2" type="ORF">BLAG_LOCUS21461</name>
</gene>
<dbReference type="AlphaFoldDB" id="A0A8K0EW22"/>
<dbReference type="EMBL" id="OV696691">
    <property type="protein sequence ID" value="CAH1268560.1"/>
    <property type="molecule type" value="Genomic_DNA"/>
</dbReference>
<organism evidence="2 3">
    <name type="scientific">Branchiostoma lanceolatum</name>
    <name type="common">Common lancelet</name>
    <name type="synonym">Amphioxus lanceolatum</name>
    <dbReference type="NCBI Taxonomy" id="7740"/>
    <lineage>
        <taxon>Eukaryota</taxon>
        <taxon>Metazoa</taxon>
        <taxon>Chordata</taxon>
        <taxon>Cephalochordata</taxon>
        <taxon>Leptocardii</taxon>
        <taxon>Amphioxiformes</taxon>
        <taxon>Branchiostomatidae</taxon>
        <taxon>Branchiostoma</taxon>
    </lineage>
</organism>
<feature type="compositionally biased region" description="Polar residues" evidence="1">
    <location>
        <begin position="306"/>
        <end position="315"/>
    </location>
</feature>
<feature type="compositionally biased region" description="Low complexity" evidence="1">
    <location>
        <begin position="289"/>
        <end position="305"/>
    </location>
</feature>
<proteinExistence type="predicted"/>
<evidence type="ECO:0000313" key="2">
    <source>
        <dbReference type="EMBL" id="CAH1268560.1"/>
    </source>
</evidence>